<evidence type="ECO:0000256" key="3">
    <source>
        <dbReference type="ARBA" id="ARBA00022741"/>
    </source>
</evidence>
<dbReference type="InterPro" id="IPR003439">
    <property type="entry name" value="ABC_transporter-like_ATP-bd"/>
</dbReference>
<dbReference type="PROSITE" id="PS00211">
    <property type="entry name" value="ABC_TRANSPORTER_1"/>
    <property type="match status" value="1"/>
</dbReference>
<proteinExistence type="predicted"/>
<feature type="transmembrane region" description="Helical" evidence="7">
    <location>
        <begin position="120"/>
        <end position="137"/>
    </location>
</feature>
<keyword evidence="3" id="KW-0547">Nucleotide-binding</keyword>
<feature type="transmembrane region" description="Helical" evidence="7">
    <location>
        <begin position="44"/>
        <end position="65"/>
    </location>
</feature>
<dbReference type="GO" id="GO:0016887">
    <property type="term" value="F:ATP hydrolysis activity"/>
    <property type="evidence" value="ECO:0007669"/>
    <property type="project" value="InterPro"/>
</dbReference>
<evidence type="ECO:0000313" key="10">
    <source>
        <dbReference type="EMBL" id="TDN83799.1"/>
    </source>
</evidence>
<keyword evidence="11" id="KW-1185">Reference proteome</keyword>
<feature type="domain" description="ABC transmembrane type-1" evidence="9">
    <location>
        <begin position="12"/>
        <end position="290"/>
    </location>
</feature>
<evidence type="ECO:0000256" key="2">
    <source>
        <dbReference type="ARBA" id="ARBA00022692"/>
    </source>
</evidence>
<dbReference type="GO" id="GO:0034040">
    <property type="term" value="F:ATPase-coupled lipid transmembrane transporter activity"/>
    <property type="evidence" value="ECO:0007669"/>
    <property type="project" value="TreeGrafter"/>
</dbReference>
<evidence type="ECO:0000256" key="5">
    <source>
        <dbReference type="ARBA" id="ARBA00022989"/>
    </source>
</evidence>
<evidence type="ECO:0000259" key="9">
    <source>
        <dbReference type="PROSITE" id="PS50929"/>
    </source>
</evidence>
<dbReference type="CDD" id="cd18584">
    <property type="entry name" value="ABC_6TM_AarD_CydD"/>
    <property type="match status" value="1"/>
</dbReference>
<dbReference type="PANTHER" id="PTHR24221">
    <property type="entry name" value="ATP-BINDING CASSETTE SUB-FAMILY B"/>
    <property type="match status" value="1"/>
</dbReference>
<sequence>MRKKNTAGFAWLIDLAGAALFAAGIAIAVTGAATSGLIEAEAVALILVGGLVRAVAVGLVHRLAITGAQRIAAARRLPVIRRLIGEPMAEPPSLGASAVLAIDHPQAIENYQARFMPSRFAASAAPLFVIAVTAFASLVAAGILLATFIPFILGMILAGTAARRASEEQLGAMGQLSGLFVDRVRGLGIIRHFRAEERVTRQVRGAANDLADRTVSVLRIAFLSSAVLEFFSALAVALVAVYCGFSLLGLLPFPNPEVLTLREAFFALAMAPEFYLPMRRLAAAYHEKQLGEAASDALDQLPEPLVRAPAEAAFTGIAANGARIDWPGRSIGPVSFALGRTGMIALTGPTGSGKTSLLAAIAGQVALTDGTITPVAPDNIAWAAQRPLILPGSLADNLALGRINATQDEIAEAIERVGLSPMLAARGAGLDLILDHRGSGLSGGERRRLGLARAILAGRSLTLADEPTADLDADSARDITALLIALARDHAVVVATHDPIVIEAAGEEVAL</sequence>
<gene>
    <name evidence="10" type="ORF">EV664_104285</name>
</gene>
<dbReference type="InterPro" id="IPR027417">
    <property type="entry name" value="P-loop_NTPase"/>
</dbReference>
<evidence type="ECO:0000256" key="7">
    <source>
        <dbReference type="SAM" id="Phobius"/>
    </source>
</evidence>
<dbReference type="PANTHER" id="PTHR24221:SF261">
    <property type="entry name" value="GLUTATHIONE_L-CYSTEINE TRANSPORT SYSTEM ATP-BINDING_PERMEASE PROTEIN CYDD"/>
    <property type="match status" value="1"/>
</dbReference>
<reference evidence="10 11" key="1">
    <citation type="submission" date="2019-03" db="EMBL/GenBank/DDBJ databases">
        <title>Genomic Encyclopedia of Type Strains, Phase IV (KMG-IV): sequencing the most valuable type-strain genomes for metagenomic binning, comparative biology and taxonomic classification.</title>
        <authorList>
            <person name="Goeker M."/>
        </authorList>
    </citation>
    <scope>NUCLEOTIDE SEQUENCE [LARGE SCALE GENOMIC DNA]</scope>
    <source>
        <strain evidence="10 11">DSM 25059</strain>
    </source>
</reference>
<dbReference type="PROSITE" id="PS50929">
    <property type="entry name" value="ABC_TM1F"/>
    <property type="match status" value="1"/>
</dbReference>
<dbReference type="Proteomes" id="UP000295493">
    <property type="component" value="Unassembled WGS sequence"/>
</dbReference>
<feature type="domain" description="ABC transporter" evidence="8">
    <location>
        <begin position="312"/>
        <end position="511"/>
    </location>
</feature>
<dbReference type="GO" id="GO:0140359">
    <property type="term" value="F:ABC-type transporter activity"/>
    <property type="evidence" value="ECO:0007669"/>
    <property type="project" value="InterPro"/>
</dbReference>
<accession>A0A4R6FQ29</accession>
<feature type="transmembrane region" description="Helical" evidence="7">
    <location>
        <begin position="12"/>
        <end position="38"/>
    </location>
</feature>
<keyword evidence="4 10" id="KW-0067">ATP-binding</keyword>
<protein>
    <submittedName>
        <fullName evidence="10">ATP-binding cassette subfamily C protein CydD</fullName>
    </submittedName>
</protein>
<dbReference type="OrthoDB" id="5288404at2"/>
<evidence type="ECO:0000256" key="1">
    <source>
        <dbReference type="ARBA" id="ARBA00004651"/>
    </source>
</evidence>
<evidence type="ECO:0000256" key="6">
    <source>
        <dbReference type="ARBA" id="ARBA00023136"/>
    </source>
</evidence>
<evidence type="ECO:0000313" key="11">
    <source>
        <dbReference type="Proteomes" id="UP000295493"/>
    </source>
</evidence>
<dbReference type="Gene3D" id="1.20.1560.10">
    <property type="entry name" value="ABC transporter type 1, transmembrane domain"/>
    <property type="match status" value="1"/>
</dbReference>
<dbReference type="InterPro" id="IPR036640">
    <property type="entry name" value="ABC1_TM_sf"/>
</dbReference>
<organism evidence="10 11">
    <name type="scientific">Stakelama pacifica</name>
    <dbReference type="NCBI Taxonomy" id="517720"/>
    <lineage>
        <taxon>Bacteria</taxon>
        <taxon>Pseudomonadati</taxon>
        <taxon>Pseudomonadota</taxon>
        <taxon>Alphaproteobacteria</taxon>
        <taxon>Sphingomonadales</taxon>
        <taxon>Sphingomonadaceae</taxon>
        <taxon>Stakelama</taxon>
    </lineage>
</organism>
<dbReference type="GO" id="GO:0005524">
    <property type="term" value="F:ATP binding"/>
    <property type="evidence" value="ECO:0007669"/>
    <property type="project" value="UniProtKB-KW"/>
</dbReference>
<feature type="transmembrane region" description="Helical" evidence="7">
    <location>
        <begin position="143"/>
        <end position="162"/>
    </location>
</feature>
<dbReference type="EMBL" id="SNWD01000004">
    <property type="protein sequence ID" value="TDN83799.1"/>
    <property type="molecule type" value="Genomic_DNA"/>
</dbReference>
<evidence type="ECO:0000256" key="4">
    <source>
        <dbReference type="ARBA" id="ARBA00022840"/>
    </source>
</evidence>
<dbReference type="SUPFAM" id="SSF52540">
    <property type="entry name" value="P-loop containing nucleoside triphosphate hydrolases"/>
    <property type="match status" value="1"/>
</dbReference>
<dbReference type="SUPFAM" id="SSF90123">
    <property type="entry name" value="ABC transporter transmembrane region"/>
    <property type="match status" value="1"/>
</dbReference>
<dbReference type="Gene3D" id="3.40.50.300">
    <property type="entry name" value="P-loop containing nucleotide triphosphate hydrolases"/>
    <property type="match status" value="1"/>
</dbReference>
<dbReference type="PROSITE" id="PS50893">
    <property type="entry name" value="ABC_TRANSPORTER_2"/>
    <property type="match status" value="1"/>
</dbReference>
<comment type="caution">
    <text evidence="10">The sequence shown here is derived from an EMBL/GenBank/DDBJ whole genome shotgun (WGS) entry which is preliminary data.</text>
</comment>
<dbReference type="InterPro" id="IPR039421">
    <property type="entry name" value="Type_1_exporter"/>
</dbReference>
<dbReference type="Pfam" id="PF00664">
    <property type="entry name" value="ABC_membrane"/>
    <property type="match status" value="1"/>
</dbReference>
<keyword evidence="2 7" id="KW-0812">Transmembrane</keyword>
<name>A0A4R6FQ29_9SPHN</name>
<comment type="subcellular location">
    <subcellularLocation>
        <location evidence="1">Cell membrane</location>
        <topology evidence="1">Multi-pass membrane protein</topology>
    </subcellularLocation>
</comment>
<dbReference type="InterPro" id="IPR003593">
    <property type="entry name" value="AAA+_ATPase"/>
</dbReference>
<dbReference type="RefSeq" id="WP_133495330.1">
    <property type="nucleotide sequence ID" value="NZ_BMLU01000004.1"/>
</dbReference>
<dbReference type="InterPro" id="IPR011527">
    <property type="entry name" value="ABC1_TM_dom"/>
</dbReference>
<dbReference type="AlphaFoldDB" id="A0A4R6FQ29"/>
<evidence type="ECO:0000259" key="8">
    <source>
        <dbReference type="PROSITE" id="PS50893"/>
    </source>
</evidence>
<feature type="transmembrane region" description="Helical" evidence="7">
    <location>
        <begin position="220"/>
        <end position="253"/>
    </location>
</feature>
<dbReference type="Pfam" id="PF00005">
    <property type="entry name" value="ABC_tran"/>
    <property type="match status" value="1"/>
</dbReference>
<dbReference type="SMART" id="SM00382">
    <property type="entry name" value="AAA"/>
    <property type="match status" value="1"/>
</dbReference>
<dbReference type="InterPro" id="IPR017871">
    <property type="entry name" value="ABC_transporter-like_CS"/>
</dbReference>
<dbReference type="GO" id="GO:0005886">
    <property type="term" value="C:plasma membrane"/>
    <property type="evidence" value="ECO:0007669"/>
    <property type="project" value="UniProtKB-SubCell"/>
</dbReference>
<keyword evidence="5 7" id="KW-1133">Transmembrane helix</keyword>
<keyword evidence="6 7" id="KW-0472">Membrane</keyword>